<dbReference type="Gene3D" id="2.40.50.140">
    <property type="entry name" value="Nucleic acid-binding proteins"/>
    <property type="match status" value="2"/>
</dbReference>
<dbReference type="InterPro" id="IPR039566">
    <property type="entry name" value="CvfB_S1_st"/>
</dbReference>
<dbReference type="RefSeq" id="WP_126612747.1">
    <property type="nucleotide sequence ID" value="NZ_CP034562.1"/>
</dbReference>
<proteinExistence type="inferred from homology"/>
<sequence>MSKILAGAYIDLEVARITDFGYFFTLEEEDVFMPIRLAKGELKVGETTNVFIYTDNERRWVATHEKPKGIVGEFTTLECKDTNKMGAFLDWGISKDLFVPFSEQTEPMRKRQLYTVYVDRDRITGRVFASNKLYKFLSQDTSGFERNQEVYMYIAQEVELGYECIINKKWTGLLYKNQVYKPLKIGSKVKGFITEVRPDGKLDLSLQKQGYNSDDTDRVAKELLLQLRKKGGKMPFNDKSHPNEIKREFKMSKKQFKQLLGYLYKLGAIKFTEEGTELVNF</sequence>
<dbReference type="OrthoDB" id="9801597at2"/>
<dbReference type="InterPro" id="IPR012340">
    <property type="entry name" value="NA-bd_OB-fold"/>
</dbReference>
<feature type="domain" description="S1 motif" evidence="2">
    <location>
        <begin position="145"/>
        <end position="207"/>
    </location>
</feature>
<protein>
    <submittedName>
        <fullName evidence="3">GntR family transcriptional regulator</fullName>
    </submittedName>
</protein>
<organism evidence="3 4">
    <name type="scientific">Flammeovirga pectinis</name>
    <dbReference type="NCBI Taxonomy" id="2494373"/>
    <lineage>
        <taxon>Bacteria</taxon>
        <taxon>Pseudomonadati</taxon>
        <taxon>Bacteroidota</taxon>
        <taxon>Cytophagia</taxon>
        <taxon>Cytophagales</taxon>
        <taxon>Flammeovirgaceae</taxon>
        <taxon>Flammeovirga</taxon>
    </lineage>
</organism>
<dbReference type="InterPro" id="IPR040764">
    <property type="entry name" value="CvfB_WH"/>
</dbReference>
<dbReference type="KEGG" id="fll:EI427_06180"/>
<comment type="similarity">
    <text evidence="1">Belongs to the CvfB family.</text>
</comment>
<gene>
    <name evidence="3" type="ORF">EI427_06180</name>
</gene>
<dbReference type="InterPro" id="IPR003029">
    <property type="entry name" value="S1_domain"/>
</dbReference>
<name>A0A3S9P0Y3_9BACT</name>
<dbReference type="Pfam" id="PF17783">
    <property type="entry name" value="WHD_CvfB"/>
    <property type="match status" value="1"/>
</dbReference>
<evidence type="ECO:0000256" key="1">
    <source>
        <dbReference type="PIRNR" id="PIRNR012524"/>
    </source>
</evidence>
<keyword evidence="4" id="KW-1185">Reference proteome</keyword>
<dbReference type="GO" id="GO:0003676">
    <property type="term" value="F:nucleic acid binding"/>
    <property type="evidence" value="ECO:0007669"/>
    <property type="project" value="InterPro"/>
</dbReference>
<dbReference type="Gene3D" id="1.10.10.10">
    <property type="entry name" value="Winged helix-like DNA-binding domain superfamily/Winged helix DNA-binding domain"/>
    <property type="match status" value="1"/>
</dbReference>
<dbReference type="EMBL" id="CP034562">
    <property type="protein sequence ID" value="AZQ61838.1"/>
    <property type="molecule type" value="Genomic_DNA"/>
</dbReference>
<dbReference type="PIRSF" id="PIRSF012524">
    <property type="entry name" value="YitL_S1"/>
    <property type="match status" value="1"/>
</dbReference>
<dbReference type="InterPro" id="IPR014464">
    <property type="entry name" value="CvfB_fam"/>
</dbReference>
<dbReference type="Proteomes" id="UP000267268">
    <property type="component" value="Chromosome 1"/>
</dbReference>
<dbReference type="Pfam" id="PF13509">
    <property type="entry name" value="S1_2"/>
    <property type="match status" value="1"/>
</dbReference>
<dbReference type="PANTHER" id="PTHR37296">
    <property type="entry name" value="CONSERVED VIRULENCE FACTOR B"/>
    <property type="match status" value="1"/>
</dbReference>
<feature type="domain" description="S1 motif" evidence="2">
    <location>
        <begin position="70"/>
        <end position="132"/>
    </location>
</feature>
<dbReference type="InterPro" id="IPR036388">
    <property type="entry name" value="WH-like_DNA-bd_sf"/>
</dbReference>
<feature type="domain" description="S1 motif" evidence="2">
    <location>
        <begin position="5"/>
        <end position="65"/>
    </location>
</feature>
<dbReference type="AlphaFoldDB" id="A0A3S9P0Y3"/>
<evidence type="ECO:0000259" key="2">
    <source>
        <dbReference type="SMART" id="SM00316"/>
    </source>
</evidence>
<dbReference type="PANTHER" id="PTHR37296:SF1">
    <property type="entry name" value="CONSERVED VIRULENCE FACTOR B"/>
    <property type="match status" value="1"/>
</dbReference>
<reference evidence="3 4" key="1">
    <citation type="submission" date="2018-12" db="EMBL/GenBank/DDBJ databases">
        <title>Flammeovirga pectinis sp. nov., isolated from the gut of the Korean scallop, Patinopecten yessoensis.</title>
        <authorList>
            <person name="Bae J.-W."/>
            <person name="Jeong Y.-S."/>
            <person name="Kang W."/>
        </authorList>
    </citation>
    <scope>NUCLEOTIDE SEQUENCE [LARGE SCALE GENOMIC DNA]</scope>
    <source>
        <strain evidence="3 4">L12M1</strain>
    </source>
</reference>
<dbReference type="SMART" id="SM00316">
    <property type="entry name" value="S1"/>
    <property type="match status" value="3"/>
</dbReference>
<evidence type="ECO:0000313" key="4">
    <source>
        <dbReference type="Proteomes" id="UP000267268"/>
    </source>
</evidence>
<accession>A0A3S9P0Y3</accession>
<evidence type="ECO:0000313" key="3">
    <source>
        <dbReference type="EMBL" id="AZQ61838.1"/>
    </source>
</evidence>